<name>A0ABV7PI98_9BURK</name>
<dbReference type="RefSeq" id="WP_312551309.1">
    <property type="nucleotide sequence ID" value="NZ_JBHRVV010000001.1"/>
</dbReference>
<comment type="subcellular location">
    <subcellularLocation>
        <location evidence="1">Cytoplasm</location>
    </subcellularLocation>
</comment>
<comment type="caution">
    <text evidence="6">The sequence shown here is derived from an EMBL/GenBank/DDBJ whole genome shotgun (WGS) entry which is preliminary data.</text>
</comment>
<evidence type="ECO:0000313" key="6">
    <source>
        <dbReference type="EMBL" id="MFC3457637.1"/>
    </source>
</evidence>
<dbReference type="Gene3D" id="3.40.50.620">
    <property type="entry name" value="HUPs"/>
    <property type="match status" value="2"/>
</dbReference>
<dbReference type="PANTHER" id="PTHR46268:SF23">
    <property type="entry name" value="UNIVERSAL STRESS PROTEIN A-RELATED"/>
    <property type="match status" value="1"/>
</dbReference>
<dbReference type="Proteomes" id="UP001595665">
    <property type="component" value="Unassembled WGS sequence"/>
</dbReference>
<dbReference type="PANTHER" id="PTHR46268">
    <property type="entry name" value="STRESS RESPONSE PROTEIN NHAX"/>
    <property type="match status" value="1"/>
</dbReference>
<evidence type="ECO:0000259" key="5">
    <source>
        <dbReference type="Pfam" id="PF00582"/>
    </source>
</evidence>
<gene>
    <name evidence="6" type="ORF">ACFOPH_05180</name>
</gene>
<dbReference type="InterPro" id="IPR006015">
    <property type="entry name" value="Universal_stress_UspA"/>
</dbReference>
<evidence type="ECO:0000256" key="2">
    <source>
        <dbReference type="ARBA" id="ARBA00008791"/>
    </source>
</evidence>
<evidence type="ECO:0000256" key="1">
    <source>
        <dbReference type="ARBA" id="ARBA00004496"/>
    </source>
</evidence>
<proteinExistence type="inferred from homology"/>
<dbReference type="InterPro" id="IPR006016">
    <property type="entry name" value="UspA"/>
</dbReference>
<dbReference type="EMBL" id="JBHRVV010000001">
    <property type="protein sequence ID" value="MFC3457637.1"/>
    <property type="molecule type" value="Genomic_DNA"/>
</dbReference>
<protein>
    <submittedName>
        <fullName evidence="6">Universal stress protein</fullName>
    </submittedName>
</protein>
<keyword evidence="7" id="KW-1185">Reference proteome</keyword>
<comment type="similarity">
    <text evidence="2">Belongs to the universal stress protein A family.</text>
</comment>
<dbReference type="InterPro" id="IPR014729">
    <property type="entry name" value="Rossmann-like_a/b/a_fold"/>
</dbReference>
<keyword evidence="4" id="KW-0963">Cytoplasm</keyword>
<evidence type="ECO:0000256" key="4">
    <source>
        <dbReference type="ARBA" id="ARBA00022490"/>
    </source>
</evidence>
<sequence length="182" mass="19566">MNAFERIIAATDLSAPARHAAERAALVCKETAARLGLVHVADFGPLDRLRGLLGTAAPDMGRQVIDGAQLVLLRAYDVPFEGYMRYASVDEESIRRYRLAAEREARTRMDALCAGAGLAPADALPVVLHGDPILRIVEQEQECDCDLVVMGKHGAHLAERLLLGSATSHILDESAGDVLVSL</sequence>
<dbReference type="Pfam" id="PF00582">
    <property type="entry name" value="Usp"/>
    <property type="match status" value="1"/>
</dbReference>
<feature type="domain" description="UspA" evidence="5">
    <location>
        <begin position="66"/>
        <end position="180"/>
    </location>
</feature>
<dbReference type="SUPFAM" id="SSF52402">
    <property type="entry name" value="Adenine nucleotide alpha hydrolases-like"/>
    <property type="match status" value="2"/>
</dbReference>
<comment type="subunit">
    <text evidence="3">Homodimer.</text>
</comment>
<organism evidence="6 7">
    <name type="scientific">Massilia haematophila</name>
    <dbReference type="NCBI Taxonomy" id="457923"/>
    <lineage>
        <taxon>Bacteria</taxon>
        <taxon>Pseudomonadati</taxon>
        <taxon>Pseudomonadota</taxon>
        <taxon>Betaproteobacteria</taxon>
        <taxon>Burkholderiales</taxon>
        <taxon>Oxalobacteraceae</taxon>
        <taxon>Telluria group</taxon>
        <taxon>Massilia</taxon>
    </lineage>
</organism>
<dbReference type="CDD" id="cd00293">
    <property type="entry name" value="USP-like"/>
    <property type="match status" value="1"/>
</dbReference>
<accession>A0ABV7PI98</accession>
<evidence type="ECO:0000313" key="7">
    <source>
        <dbReference type="Proteomes" id="UP001595665"/>
    </source>
</evidence>
<evidence type="ECO:0000256" key="3">
    <source>
        <dbReference type="ARBA" id="ARBA00011738"/>
    </source>
</evidence>
<reference evidence="7" key="1">
    <citation type="journal article" date="2019" name="Int. J. Syst. Evol. Microbiol.">
        <title>The Global Catalogue of Microorganisms (GCM) 10K type strain sequencing project: providing services to taxonomists for standard genome sequencing and annotation.</title>
        <authorList>
            <consortium name="The Broad Institute Genomics Platform"/>
            <consortium name="The Broad Institute Genome Sequencing Center for Infectious Disease"/>
            <person name="Wu L."/>
            <person name="Ma J."/>
        </authorList>
    </citation>
    <scope>NUCLEOTIDE SEQUENCE [LARGE SCALE GENOMIC DNA]</scope>
    <source>
        <strain evidence="7">CCM 7480</strain>
    </source>
</reference>
<dbReference type="PRINTS" id="PR01438">
    <property type="entry name" value="UNVRSLSTRESS"/>
</dbReference>